<accession>A0A1S4EZH7</accession>
<reference evidence="2" key="1">
    <citation type="submission" date="2005-10" db="EMBL/GenBank/DDBJ databases">
        <authorList>
            <person name="Loftus B.J."/>
            <person name="Nene V.M."/>
            <person name="Hannick L.I."/>
            <person name="Bidwell S."/>
            <person name="Haas B."/>
            <person name="Amedeo P."/>
            <person name="Orvis J."/>
            <person name="Wortman J.R."/>
            <person name="White O.R."/>
            <person name="Salzberg S."/>
            <person name="Shumway M."/>
            <person name="Koo H."/>
            <person name="Zhao Y."/>
            <person name="Holmes M."/>
            <person name="Miller J."/>
            <person name="Schatz M."/>
            <person name="Pop M."/>
            <person name="Pai G."/>
            <person name="Utterback T."/>
            <person name="Rogers Y.-H."/>
            <person name="Kravitz S."/>
            <person name="Fraser C.M."/>
        </authorList>
    </citation>
    <scope>NUCLEOTIDE SEQUENCE</scope>
    <source>
        <strain evidence="2">Liverpool</strain>
    </source>
</reference>
<dbReference type="OrthoDB" id="6617171at2759"/>
<name>A0A1S4EZH7_AEDAE</name>
<dbReference type="EMBL" id="CH477224">
    <property type="protein sequence ID" value="EAT47181.1"/>
    <property type="molecule type" value="Genomic_DNA"/>
</dbReference>
<dbReference type="OMA" id="RPHYERK"/>
<evidence type="ECO:0000256" key="1">
    <source>
        <dbReference type="SAM" id="SignalP"/>
    </source>
</evidence>
<evidence type="ECO:0000313" key="2">
    <source>
        <dbReference type="EMBL" id="EAT47181.1"/>
    </source>
</evidence>
<feature type="signal peptide" evidence="1">
    <location>
        <begin position="1"/>
        <end position="20"/>
    </location>
</feature>
<dbReference type="PANTHER" id="PTHR39951:SF1">
    <property type="entry name" value="FI22632P1"/>
    <property type="match status" value="1"/>
</dbReference>
<organism evidence="2 3">
    <name type="scientific">Aedes aegypti</name>
    <name type="common">Yellowfever mosquito</name>
    <name type="synonym">Culex aegypti</name>
    <dbReference type="NCBI Taxonomy" id="7159"/>
    <lineage>
        <taxon>Eukaryota</taxon>
        <taxon>Metazoa</taxon>
        <taxon>Ecdysozoa</taxon>
        <taxon>Arthropoda</taxon>
        <taxon>Hexapoda</taxon>
        <taxon>Insecta</taxon>
        <taxon>Pterygota</taxon>
        <taxon>Neoptera</taxon>
        <taxon>Endopterygota</taxon>
        <taxon>Diptera</taxon>
        <taxon>Nematocera</taxon>
        <taxon>Culicoidea</taxon>
        <taxon>Culicidae</taxon>
        <taxon>Culicinae</taxon>
        <taxon>Aedini</taxon>
        <taxon>Aedes</taxon>
        <taxon>Stegomyia</taxon>
    </lineage>
</organism>
<dbReference type="KEGG" id="aag:5571824"/>
<proteinExistence type="predicted"/>
<dbReference type="HOGENOM" id="CLU_155415_0_0_1"/>
<reference evidence="2" key="3">
    <citation type="submission" date="2012-09" db="EMBL/GenBank/DDBJ databases">
        <authorList>
            <consortium name="VectorBase"/>
        </authorList>
    </citation>
    <scope>NUCLEOTIDE SEQUENCE</scope>
    <source>
        <strain evidence="2">Liverpool</strain>
    </source>
</reference>
<dbReference type="Proteomes" id="UP000682892">
    <property type="component" value="Chromosome 1"/>
</dbReference>
<reference evidence="2" key="2">
    <citation type="journal article" date="2007" name="Science">
        <title>Genome sequence of Aedes aegypti, a major arbovirus vector.</title>
        <authorList>
            <person name="Nene V."/>
            <person name="Wortman J.R."/>
            <person name="Lawson D."/>
            <person name="Haas B."/>
            <person name="Kodira C."/>
            <person name="Tu Z.J."/>
            <person name="Loftus B."/>
            <person name="Xi Z."/>
            <person name="Megy K."/>
            <person name="Grabherr M."/>
            <person name="Ren Q."/>
            <person name="Zdobnov E.M."/>
            <person name="Lobo N.F."/>
            <person name="Campbell K.S."/>
            <person name="Brown S.E."/>
            <person name="Bonaldo M.F."/>
            <person name="Zhu J."/>
            <person name="Sinkins S.P."/>
            <person name="Hogenkamp D.G."/>
            <person name="Amedeo P."/>
            <person name="Arensburger P."/>
            <person name="Atkinson P.W."/>
            <person name="Bidwell S."/>
            <person name="Biedler J."/>
            <person name="Birney E."/>
            <person name="Bruggner R.V."/>
            <person name="Costas J."/>
            <person name="Coy M.R."/>
            <person name="Crabtree J."/>
            <person name="Crawford M."/>
            <person name="Debruyn B."/>
            <person name="Decaprio D."/>
            <person name="Eiglmeier K."/>
            <person name="Eisenstadt E."/>
            <person name="El-Dorry H."/>
            <person name="Gelbart W.M."/>
            <person name="Gomes S.L."/>
            <person name="Hammond M."/>
            <person name="Hannick L.I."/>
            <person name="Hogan J.R."/>
            <person name="Holmes M.H."/>
            <person name="Jaffe D."/>
            <person name="Johnston J.S."/>
            <person name="Kennedy R.C."/>
            <person name="Koo H."/>
            <person name="Kravitz S."/>
            <person name="Kriventseva E.V."/>
            <person name="Kulp D."/>
            <person name="Labutti K."/>
            <person name="Lee E."/>
            <person name="Li S."/>
            <person name="Lovin D.D."/>
            <person name="Mao C."/>
            <person name="Mauceli E."/>
            <person name="Menck C.F."/>
            <person name="Miller J.R."/>
            <person name="Montgomery P."/>
            <person name="Mori A."/>
            <person name="Nascimento A.L."/>
            <person name="Naveira H.F."/>
            <person name="Nusbaum C."/>
            <person name="O'leary S."/>
            <person name="Orvis J."/>
            <person name="Pertea M."/>
            <person name="Quesneville H."/>
            <person name="Reidenbach K.R."/>
            <person name="Rogers Y.H."/>
            <person name="Roth C.W."/>
            <person name="Schneider J.R."/>
            <person name="Schatz M."/>
            <person name="Shumway M."/>
            <person name="Stanke M."/>
            <person name="Stinson E.O."/>
            <person name="Tubio J.M."/>
            <person name="Vanzee J.P."/>
            <person name="Verjovski-Almeida S."/>
            <person name="Werner D."/>
            <person name="White O."/>
            <person name="Wyder S."/>
            <person name="Zeng Q."/>
            <person name="Zhao Q."/>
            <person name="Zhao Y."/>
            <person name="Hill C.A."/>
            <person name="Raikhel A.S."/>
            <person name="Soares M.B."/>
            <person name="Knudson D.L."/>
            <person name="Lee N.H."/>
            <person name="Galagan J."/>
            <person name="Salzberg S.L."/>
            <person name="Paulsen I.T."/>
            <person name="Dimopoulos G."/>
            <person name="Collins F.H."/>
            <person name="Birren B."/>
            <person name="Fraser-Liggett C.M."/>
            <person name="Severson D.W."/>
        </authorList>
    </citation>
    <scope>NUCLEOTIDE SEQUENCE [LARGE SCALE GENOMIC DNA]</scope>
    <source>
        <strain evidence="2">Liverpool</strain>
    </source>
</reference>
<gene>
    <name evidence="2" type="ORF">AaeL_AAEL001694</name>
</gene>
<sequence length="136" mass="15592">MRIYLQIFVVVATFVTVMKGHSIPDPLRNYNVDLQKFEFFKYPGRLTPYGVRPGNRNPSFAQKAAAVFTYFRKLAIGPPMQNFGVRVNQNRALHLRAAYQKQFGYRGKNLIALIGNGHSLQELRYYGAIGRDFGPY</sequence>
<dbReference type="AlphaFoldDB" id="A0A1S4EZH7"/>
<evidence type="ECO:0000313" key="3">
    <source>
        <dbReference type="Proteomes" id="UP000682892"/>
    </source>
</evidence>
<dbReference type="PANTHER" id="PTHR39951">
    <property type="entry name" value="FI22632P1"/>
    <property type="match status" value="1"/>
</dbReference>
<protein>
    <submittedName>
        <fullName evidence="2">AAEL001694-PA</fullName>
    </submittedName>
</protein>
<keyword evidence="1" id="KW-0732">Signal</keyword>
<feature type="chain" id="PRO_5036499466" evidence="1">
    <location>
        <begin position="21"/>
        <end position="136"/>
    </location>
</feature>